<dbReference type="AlphaFoldDB" id="A0A9D1DB49"/>
<dbReference type="PANTHER" id="PTHR33434">
    <property type="entry name" value="DEGV DOMAIN-CONTAINING PROTEIN DR_1986-RELATED"/>
    <property type="match status" value="1"/>
</dbReference>
<comment type="caution">
    <text evidence="3">The sequence shown here is derived from an EMBL/GenBank/DDBJ whole genome shotgun (WGS) entry which is preliminary data.</text>
</comment>
<evidence type="ECO:0000313" key="4">
    <source>
        <dbReference type="Proteomes" id="UP000824179"/>
    </source>
</evidence>
<reference evidence="3" key="1">
    <citation type="submission" date="2020-10" db="EMBL/GenBank/DDBJ databases">
        <authorList>
            <person name="Gilroy R."/>
        </authorList>
    </citation>
    <scope>NUCLEOTIDE SEQUENCE</scope>
    <source>
        <strain evidence="3">ChiW25-3613</strain>
    </source>
</reference>
<reference evidence="3" key="2">
    <citation type="journal article" date="2021" name="PeerJ">
        <title>Extensive microbial diversity within the chicken gut microbiome revealed by metagenomics and culture.</title>
        <authorList>
            <person name="Gilroy R."/>
            <person name="Ravi A."/>
            <person name="Getino M."/>
            <person name="Pursley I."/>
            <person name="Horton D.L."/>
            <person name="Alikhan N.F."/>
            <person name="Baker D."/>
            <person name="Gharbi K."/>
            <person name="Hall N."/>
            <person name="Watson M."/>
            <person name="Adriaenssens E.M."/>
            <person name="Foster-Nyarko E."/>
            <person name="Jarju S."/>
            <person name="Secka A."/>
            <person name="Antonio M."/>
            <person name="Oren A."/>
            <person name="Chaudhuri R.R."/>
            <person name="La Ragione R."/>
            <person name="Hildebrand F."/>
            <person name="Pallen M.J."/>
        </authorList>
    </citation>
    <scope>NUCLEOTIDE SEQUENCE</scope>
    <source>
        <strain evidence="3">ChiW25-3613</strain>
    </source>
</reference>
<dbReference type="PANTHER" id="PTHR33434:SF3">
    <property type="entry name" value="DEGV DOMAIN-CONTAINING PROTEIN YITS"/>
    <property type="match status" value="1"/>
</dbReference>
<dbReference type="Gene3D" id="3.30.1180.10">
    <property type="match status" value="1"/>
</dbReference>
<dbReference type="Pfam" id="PF02645">
    <property type="entry name" value="DegV"/>
    <property type="match status" value="1"/>
</dbReference>
<comment type="function">
    <text evidence="1">May bind long-chain fatty acids, such as palmitate, and may play a role in lipid transport or fatty acid metabolism.</text>
</comment>
<keyword evidence="2" id="KW-0446">Lipid-binding</keyword>
<accession>A0A9D1DB49</accession>
<proteinExistence type="predicted"/>
<organism evidence="3 4">
    <name type="scientific">Candidatus Coproplasma stercoripullorum</name>
    <dbReference type="NCBI Taxonomy" id="2840751"/>
    <lineage>
        <taxon>Bacteria</taxon>
        <taxon>Bacillati</taxon>
        <taxon>Bacillota</taxon>
        <taxon>Clostridia</taxon>
        <taxon>Eubacteriales</taxon>
        <taxon>Candidatus Coproplasma</taxon>
    </lineage>
</organism>
<name>A0A9D1DB49_9FIRM</name>
<dbReference type="GO" id="GO:0008289">
    <property type="term" value="F:lipid binding"/>
    <property type="evidence" value="ECO:0007669"/>
    <property type="project" value="UniProtKB-KW"/>
</dbReference>
<dbReference type="PROSITE" id="PS51482">
    <property type="entry name" value="DEGV"/>
    <property type="match status" value="1"/>
</dbReference>
<dbReference type="InterPro" id="IPR003797">
    <property type="entry name" value="DegV"/>
</dbReference>
<dbReference type="SUPFAM" id="SSF82549">
    <property type="entry name" value="DAK1/DegV-like"/>
    <property type="match status" value="1"/>
</dbReference>
<dbReference type="NCBIfam" id="TIGR00762">
    <property type="entry name" value="DegV"/>
    <property type="match status" value="1"/>
</dbReference>
<evidence type="ECO:0000256" key="2">
    <source>
        <dbReference type="ARBA" id="ARBA00023121"/>
    </source>
</evidence>
<dbReference type="EMBL" id="DVHB01000096">
    <property type="protein sequence ID" value="HIR39857.1"/>
    <property type="molecule type" value="Genomic_DNA"/>
</dbReference>
<gene>
    <name evidence="3" type="ORF">IAB90_05685</name>
</gene>
<dbReference type="Proteomes" id="UP000824179">
    <property type="component" value="Unassembled WGS sequence"/>
</dbReference>
<evidence type="ECO:0000256" key="1">
    <source>
        <dbReference type="ARBA" id="ARBA00003238"/>
    </source>
</evidence>
<dbReference type="InterPro" id="IPR043168">
    <property type="entry name" value="DegV_C"/>
</dbReference>
<protein>
    <submittedName>
        <fullName evidence="3">DegV family protein</fullName>
    </submittedName>
</protein>
<dbReference type="InterPro" id="IPR050270">
    <property type="entry name" value="DegV_domain_contain"/>
</dbReference>
<evidence type="ECO:0000313" key="3">
    <source>
        <dbReference type="EMBL" id="HIR39857.1"/>
    </source>
</evidence>
<sequence length="296" mass="32062">MSDYKITCCSTADISAGHLKKLGCAFGKYHYIIDGKDYADDLYSTITPEQFYAKIDAGAMPTTSQVTPEELCEIFEPILSAGFDLLHIEFSSGLSGGWQSALAAQKIMQAKYPARKVYVVDSLAASSGYGLLVDKAAELKAGGMGIDELKKWIEDNRLRLKHWFFATNLAHFKRGGRVSGPAAAIGTLLNICPVMDVNSEGKLIVRRKAVGRKKALKDLFNCMCAQAEGGMNYSGKCYICHSMMESEANQLKGMVEEAFPGLNGEVEINPIGTVIGSHTGPGTVALFFFASDKRGL</sequence>
<dbReference type="Gene3D" id="3.40.50.10170">
    <property type="match status" value="1"/>
</dbReference>